<dbReference type="AlphaFoldDB" id="A0A7C8MNR6"/>
<accession>A0A7C8MNR6</accession>
<protein>
    <submittedName>
        <fullName evidence="1">Uncharacterized protein</fullName>
    </submittedName>
</protein>
<dbReference type="Proteomes" id="UP000481858">
    <property type="component" value="Unassembled WGS sequence"/>
</dbReference>
<comment type="caution">
    <text evidence="1">The sequence shown here is derived from an EMBL/GenBank/DDBJ whole genome shotgun (WGS) entry which is preliminary data.</text>
</comment>
<evidence type="ECO:0000313" key="1">
    <source>
        <dbReference type="EMBL" id="KAF2964155.1"/>
    </source>
</evidence>
<dbReference type="InParanoid" id="A0A7C8MNR6"/>
<name>A0A7C8MNR6_9PEZI</name>
<organism evidence="1 2">
    <name type="scientific">Xylaria multiplex</name>
    <dbReference type="NCBI Taxonomy" id="323545"/>
    <lineage>
        <taxon>Eukaryota</taxon>
        <taxon>Fungi</taxon>
        <taxon>Dikarya</taxon>
        <taxon>Ascomycota</taxon>
        <taxon>Pezizomycotina</taxon>
        <taxon>Sordariomycetes</taxon>
        <taxon>Xylariomycetidae</taxon>
        <taxon>Xylariales</taxon>
        <taxon>Xylariaceae</taxon>
        <taxon>Xylaria</taxon>
    </lineage>
</organism>
<gene>
    <name evidence="1" type="ORF">GQX73_g9436</name>
</gene>
<dbReference type="EMBL" id="WUBL01000164">
    <property type="protein sequence ID" value="KAF2964155.1"/>
    <property type="molecule type" value="Genomic_DNA"/>
</dbReference>
<sequence>MGGTHELNIFECYRGNLLNNDVKDIWLVEFKDKNAEEAAARGWGLALVTEEDAVFLVPKIVDPNGPVIVNLRVTNRDETTTGVEKVMALTAAGYGRRAFRSFPMSLSCLLGEMATSRIVFFEVDNGRGLRHWLCSVLFWFSSRTSVEDQLHLKAVSLMRRCFKGGDTMEYMPIEAGRYNVGKGGSASDAISQSTDAIAQLVEREGF</sequence>
<proteinExistence type="predicted"/>
<keyword evidence="2" id="KW-1185">Reference proteome</keyword>
<dbReference type="OrthoDB" id="4752343at2759"/>
<evidence type="ECO:0000313" key="2">
    <source>
        <dbReference type="Proteomes" id="UP000481858"/>
    </source>
</evidence>
<reference evidence="1 2" key="1">
    <citation type="submission" date="2019-12" db="EMBL/GenBank/DDBJ databases">
        <title>Draft genome sequence of the ascomycete Xylaria multiplex DSM 110363.</title>
        <authorList>
            <person name="Buettner E."/>
            <person name="Kellner H."/>
        </authorList>
    </citation>
    <scope>NUCLEOTIDE SEQUENCE [LARGE SCALE GENOMIC DNA]</scope>
    <source>
        <strain evidence="1 2">DSM 110363</strain>
    </source>
</reference>